<reference evidence="2" key="1">
    <citation type="journal article" date="2014" name="Int. J. Syst. Evol. Microbiol.">
        <title>Complete genome sequence of Corynebacterium casei LMG S-19264T (=DSM 44701T), isolated from a smear-ripened cheese.</title>
        <authorList>
            <consortium name="US DOE Joint Genome Institute (JGI-PGF)"/>
            <person name="Walter F."/>
            <person name="Albersmeier A."/>
            <person name="Kalinowski J."/>
            <person name="Ruckert C."/>
        </authorList>
    </citation>
    <scope>NUCLEOTIDE SEQUENCE</scope>
    <source>
        <strain evidence="2">JCM 31311</strain>
    </source>
</reference>
<feature type="transmembrane region" description="Helical" evidence="1">
    <location>
        <begin position="51"/>
        <end position="72"/>
    </location>
</feature>
<evidence type="ECO:0000313" key="3">
    <source>
        <dbReference type="Proteomes" id="UP000603865"/>
    </source>
</evidence>
<name>A0A918C1Z6_9DEIO</name>
<proteinExistence type="predicted"/>
<keyword evidence="1" id="KW-1133">Transmembrane helix</keyword>
<sequence length="226" mass="23373">MTLSSVPQPAEPQGRATPLHFVLGYAAGVGLYFLVKALSGLNPNPCQGQTVVALLVPLLLGPGGLGLTASQWNRPPRAIFGLGLVVASLFPALFLASRDIANLRNFGCAGGYVVISPVGGKGLSEMTLKAGETRRLQLRVGGFDVKNRADAFELSADATNPLRSAVPPLKVTLERSSGVKLGQEVPMTIAADAGGPTQQYTVNVNVMQPGGRTASGSVTVNVEGIK</sequence>
<protein>
    <submittedName>
        <fullName evidence="2">Uncharacterized protein</fullName>
    </submittedName>
</protein>
<keyword evidence="3" id="KW-1185">Reference proteome</keyword>
<comment type="caution">
    <text evidence="2">The sequence shown here is derived from an EMBL/GenBank/DDBJ whole genome shotgun (WGS) entry which is preliminary data.</text>
</comment>
<feature type="transmembrane region" description="Helical" evidence="1">
    <location>
        <begin position="78"/>
        <end position="96"/>
    </location>
</feature>
<feature type="transmembrane region" description="Helical" evidence="1">
    <location>
        <begin position="20"/>
        <end position="39"/>
    </location>
</feature>
<dbReference type="EMBL" id="BMQL01000005">
    <property type="protein sequence ID" value="GGR01711.1"/>
    <property type="molecule type" value="Genomic_DNA"/>
</dbReference>
<evidence type="ECO:0000313" key="2">
    <source>
        <dbReference type="EMBL" id="GGR01711.1"/>
    </source>
</evidence>
<dbReference type="Proteomes" id="UP000603865">
    <property type="component" value="Unassembled WGS sequence"/>
</dbReference>
<gene>
    <name evidence="2" type="ORF">GCM10008957_13170</name>
</gene>
<keyword evidence="1" id="KW-0812">Transmembrane</keyword>
<accession>A0A918C1Z6</accession>
<reference evidence="2" key="2">
    <citation type="submission" date="2020-09" db="EMBL/GenBank/DDBJ databases">
        <authorList>
            <person name="Sun Q."/>
            <person name="Ohkuma M."/>
        </authorList>
    </citation>
    <scope>NUCLEOTIDE SEQUENCE</scope>
    <source>
        <strain evidence="2">JCM 31311</strain>
    </source>
</reference>
<organism evidence="2 3">
    <name type="scientific">Deinococcus ruber</name>
    <dbReference type="NCBI Taxonomy" id="1848197"/>
    <lineage>
        <taxon>Bacteria</taxon>
        <taxon>Thermotogati</taxon>
        <taxon>Deinococcota</taxon>
        <taxon>Deinococci</taxon>
        <taxon>Deinococcales</taxon>
        <taxon>Deinococcaceae</taxon>
        <taxon>Deinococcus</taxon>
    </lineage>
</organism>
<dbReference type="AlphaFoldDB" id="A0A918C1Z6"/>
<evidence type="ECO:0000256" key="1">
    <source>
        <dbReference type="SAM" id="Phobius"/>
    </source>
</evidence>
<dbReference type="RefSeq" id="WP_189088744.1">
    <property type="nucleotide sequence ID" value="NZ_BMQL01000005.1"/>
</dbReference>
<keyword evidence="1" id="KW-0472">Membrane</keyword>